<keyword evidence="5" id="KW-1185">Reference proteome</keyword>
<dbReference type="SUPFAM" id="SSF46955">
    <property type="entry name" value="Putative DNA-binding domain"/>
    <property type="match status" value="1"/>
</dbReference>
<evidence type="ECO:0000313" key="5">
    <source>
        <dbReference type="Proteomes" id="UP000494252"/>
    </source>
</evidence>
<keyword evidence="2" id="KW-0175">Coiled coil</keyword>
<dbReference type="PANTHER" id="PTHR30204:SF58">
    <property type="entry name" value="HTH-TYPE TRANSCRIPTIONAL REGULATOR YFMP"/>
    <property type="match status" value="1"/>
</dbReference>
<dbReference type="Gene3D" id="1.10.1660.10">
    <property type="match status" value="1"/>
</dbReference>
<dbReference type="AlphaFoldDB" id="A0A6J5GJU8"/>
<evidence type="ECO:0000313" key="4">
    <source>
        <dbReference type="EMBL" id="CAB3802381.1"/>
    </source>
</evidence>
<gene>
    <name evidence="4" type="ORF">LMG27177_05220</name>
</gene>
<dbReference type="PROSITE" id="PS50937">
    <property type="entry name" value="HTH_MERR_2"/>
    <property type="match status" value="1"/>
</dbReference>
<name>A0A6J5GJU8_9BURK</name>
<dbReference type="InterPro" id="IPR009061">
    <property type="entry name" value="DNA-bd_dom_put_sf"/>
</dbReference>
<accession>A0A6J5GJU8</accession>
<dbReference type="EMBL" id="CADIKI010000017">
    <property type="protein sequence ID" value="CAB3802381.1"/>
    <property type="molecule type" value="Genomic_DNA"/>
</dbReference>
<organism evidence="4 5">
    <name type="scientific">Paraburkholderia fynbosensis</name>
    <dbReference type="NCBI Taxonomy" id="1200993"/>
    <lineage>
        <taxon>Bacteria</taxon>
        <taxon>Pseudomonadati</taxon>
        <taxon>Pseudomonadota</taxon>
        <taxon>Betaproteobacteria</taxon>
        <taxon>Burkholderiales</taxon>
        <taxon>Burkholderiaceae</taxon>
        <taxon>Paraburkholderia</taxon>
    </lineage>
</organism>
<dbReference type="SMART" id="SM00422">
    <property type="entry name" value="HTH_MERR"/>
    <property type="match status" value="1"/>
</dbReference>
<dbReference type="CDD" id="cd04776">
    <property type="entry name" value="HTH_GnyR"/>
    <property type="match status" value="1"/>
</dbReference>
<dbReference type="InterPro" id="IPR000551">
    <property type="entry name" value="MerR-type_HTH_dom"/>
</dbReference>
<dbReference type="GO" id="GO:0003700">
    <property type="term" value="F:DNA-binding transcription factor activity"/>
    <property type="evidence" value="ECO:0007669"/>
    <property type="project" value="InterPro"/>
</dbReference>
<feature type="coiled-coil region" evidence="2">
    <location>
        <begin position="142"/>
        <end position="172"/>
    </location>
</feature>
<dbReference type="Pfam" id="PF13411">
    <property type="entry name" value="MerR_1"/>
    <property type="match status" value="1"/>
</dbReference>
<evidence type="ECO:0000256" key="1">
    <source>
        <dbReference type="ARBA" id="ARBA00023125"/>
    </source>
</evidence>
<protein>
    <recommendedName>
        <fullName evidence="3">HTH merR-type domain-containing protein</fullName>
    </recommendedName>
</protein>
<dbReference type="PANTHER" id="PTHR30204">
    <property type="entry name" value="REDOX-CYCLING DRUG-SENSING TRANSCRIPTIONAL ACTIVATOR SOXR"/>
    <property type="match status" value="1"/>
</dbReference>
<keyword evidence="1" id="KW-0238">DNA-binding</keyword>
<sequence>MAGCAMRVGVVMARACRVAPWLQQWLRSAQVDDNVNVDSIAQSDFLPGHGMPRMNTQYTITELAREFDVTPRAIRFYEDQGLLSPSREGSSGLRRVYSGRDRTRLKLTLRGKRLGFTLSEIRELLDVYESPTDTVPQLHAFLATVARHREVLERQLEDLNATLEDLAQYEAQARALLEGGAREAKPA</sequence>
<dbReference type="GO" id="GO:0003677">
    <property type="term" value="F:DNA binding"/>
    <property type="evidence" value="ECO:0007669"/>
    <property type="project" value="UniProtKB-KW"/>
</dbReference>
<reference evidence="4 5" key="1">
    <citation type="submission" date="2020-04" db="EMBL/GenBank/DDBJ databases">
        <authorList>
            <person name="De Canck E."/>
        </authorList>
    </citation>
    <scope>NUCLEOTIDE SEQUENCE [LARGE SCALE GENOMIC DNA]</scope>
    <source>
        <strain evidence="4 5">LMG 27177</strain>
    </source>
</reference>
<dbReference type="Proteomes" id="UP000494252">
    <property type="component" value="Unassembled WGS sequence"/>
</dbReference>
<proteinExistence type="predicted"/>
<evidence type="ECO:0000259" key="3">
    <source>
        <dbReference type="PROSITE" id="PS50937"/>
    </source>
</evidence>
<dbReference type="InterPro" id="IPR047057">
    <property type="entry name" value="MerR_fam"/>
</dbReference>
<evidence type="ECO:0000256" key="2">
    <source>
        <dbReference type="SAM" id="Coils"/>
    </source>
</evidence>
<feature type="domain" description="HTH merR-type" evidence="3">
    <location>
        <begin position="57"/>
        <end position="127"/>
    </location>
</feature>